<dbReference type="NCBIfam" id="TIGR00797">
    <property type="entry name" value="matE"/>
    <property type="match status" value="1"/>
</dbReference>
<dbReference type="PANTHER" id="PTHR43298:SF2">
    <property type="entry name" value="FMN_FAD EXPORTER YEEO-RELATED"/>
    <property type="match status" value="1"/>
</dbReference>
<dbReference type="PANTHER" id="PTHR43298">
    <property type="entry name" value="MULTIDRUG RESISTANCE PROTEIN NORM-RELATED"/>
    <property type="match status" value="1"/>
</dbReference>
<feature type="transmembrane region" description="Helical" evidence="2">
    <location>
        <begin position="195"/>
        <end position="215"/>
    </location>
</feature>
<accession>A0A2Z6IC75</accession>
<dbReference type="KEGG" id="sutt:SUTMEG_20320"/>
<dbReference type="AlphaFoldDB" id="A0A2Z6IC75"/>
<keyword evidence="4" id="KW-1185">Reference proteome</keyword>
<keyword evidence="2" id="KW-1133">Transmembrane helix</keyword>
<feature type="transmembrane region" description="Helical" evidence="2">
    <location>
        <begin position="164"/>
        <end position="189"/>
    </location>
</feature>
<feature type="transmembrane region" description="Helical" evidence="2">
    <location>
        <begin position="423"/>
        <end position="447"/>
    </location>
</feature>
<protein>
    <submittedName>
        <fullName evidence="3">MATE family efflux transporter</fullName>
    </submittedName>
</protein>
<feature type="transmembrane region" description="Helical" evidence="2">
    <location>
        <begin position="97"/>
        <end position="114"/>
    </location>
</feature>
<dbReference type="InterPro" id="IPR050222">
    <property type="entry name" value="MATE_MdtK"/>
</dbReference>
<evidence type="ECO:0000313" key="4">
    <source>
        <dbReference type="Proteomes" id="UP000271003"/>
    </source>
</evidence>
<evidence type="ECO:0000313" key="3">
    <source>
        <dbReference type="EMBL" id="BBF24141.1"/>
    </source>
</evidence>
<dbReference type="Proteomes" id="UP000271003">
    <property type="component" value="Chromosome"/>
</dbReference>
<dbReference type="GO" id="GO:0015297">
    <property type="term" value="F:antiporter activity"/>
    <property type="evidence" value="ECO:0007669"/>
    <property type="project" value="InterPro"/>
</dbReference>
<feature type="transmembrane region" description="Helical" evidence="2">
    <location>
        <begin position="324"/>
        <end position="347"/>
    </location>
</feature>
<name>A0A2Z6IC75_9BURK</name>
<keyword evidence="2" id="KW-0812">Transmembrane</keyword>
<dbReference type="GO" id="GO:0042910">
    <property type="term" value="F:xenobiotic transmembrane transporter activity"/>
    <property type="evidence" value="ECO:0007669"/>
    <property type="project" value="InterPro"/>
</dbReference>
<dbReference type="RefSeq" id="WP_120177685.1">
    <property type="nucleotide sequence ID" value="NZ_AP018786.1"/>
</dbReference>
<dbReference type="Pfam" id="PF01554">
    <property type="entry name" value="MatE"/>
    <property type="match status" value="2"/>
</dbReference>
<dbReference type="OrthoDB" id="9780160at2"/>
<feature type="transmembrane region" description="Helical" evidence="2">
    <location>
        <begin position="279"/>
        <end position="303"/>
    </location>
</feature>
<feature type="transmembrane region" description="Helical" evidence="2">
    <location>
        <begin position="244"/>
        <end position="267"/>
    </location>
</feature>
<gene>
    <name evidence="3" type="ORF">SUTMEG_20320</name>
</gene>
<sequence length="475" mass="51389">MTQNSLPPPNTSLKALLQLAGPIFVANIAIIGSGTIDTIMAGRLGKDHLAAIALGIAATISVLMGLVGILQGLSPIAGHHYGARQYHKIGEELNQSFWLALILLAIGFPILNATDFWVNLGQAKGEVARMAAEYIYWTALALPACLGARVIISVNAAVSRPRVTMWVSLALLALKVPFNAIFMNGWLGFPAMGGAGAGVSFCVLNYLALAIYLILWKYDPFYRRMHAPKLSGPRWSLLKEHLHVGIPIGLSTFFEVSSFTLMAIFVSRFGPETMSAHQIVANMTSMCYMVPLSVGIASSVLISQCLGARWPAVSFEVLKRSLKLTVAIALFASLFLFVFRSPIIWLYTTEVPVHDLAVSLILFGCCYHVFDAMQSVSAFSLRGYRVTKMPMIIYGVMLWGVGLGFGYHLAFDGEWAGGPYGVYGFWSATAAGLCLTGLALAGMALWVGRNFSRDDEHSSEEIRAAVEAANGEHKA</sequence>
<dbReference type="CDD" id="cd13131">
    <property type="entry name" value="MATE_NorM_like"/>
    <property type="match status" value="1"/>
</dbReference>
<dbReference type="InterPro" id="IPR002528">
    <property type="entry name" value="MATE_fam"/>
</dbReference>
<feature type="transmembrane region" description="Helical" evidence="2">
    <location>
        <begin position="48"/>
        <end position="76"/>
    </location>
</feature>
<dbReference type="GO" id="GO:0005886">
    <property type="term" value="C:plasma membrane"/>
    <property type="evidence" value="ECO:0007669"/>
    <property type="project" value="TreeGrafter"/>
</dbReference>
<evidence type="ECO:0000256" key="1">
    <source>
        <dbReference type="ARBA" id="ARBA00022448"/>
    </source>
</evidence>
<feature type="transmembrane region" description="Helical" evidence="2">
    <location>
        <begin position="353"/>
        <end position="370"/>
    </location>
</feature>
<dbReference type="EMBL" id="AP018786">
    <property type="protein sequence ID" value="BBF24141.1"/>
    <property type="molecule type" value="Genomic_DNA"/>
</dbReference>
<keyword evidence="1" id="KW-0813">Transport</keyword>
<reference evidence="3 4" key="1">
    <citation type="journal article" date="2018" name="Int. J. Syst. Evol. Microbiol.">
        <title>Mesosutterella multiformis gen. nov., sp. nov., a member of the family Sutterellaceae and Sutterella megalosphaeroides sp. nov., isolated from human faeces.</title>
        <authorList>
            <person name="Sakamoto M."/>
            <person name="Ikeyama N."/>
            <person name="Kunihiro T."/>
            <person name="Iino T."/>
            <person name="Yuki M."/>
            <person name="Ohkuma M."/>
        </authorList>
    </citation>
    <scope>NUCLEOTIDE SEQUENCE [LARGE SCALE GENOMIC DNA]</scope>
    <source>
        <strain evidence="3 4">6FBBBH3</strain>
    </source>
</reference>
<organism evidence="3 4">
    <name type="scientific">Sutterella megalosphaeroides</name>
    <dbReference type="NCBI Taxonomy" id="2494234"/>
    <lineage>
        <taxon>Bacteria</taxon>
        <taxon>Pseudomonadati</taxon>
        <taxon>Pseudomonadota</taxon>
        <taxon>Betaproteobacteria</taxon>
        <taxon>Burkholderiales</taxon>
        <taxon>Sutterellaceae</taxon>
        <taxon>Sutterella</taxon>
    </lineage>
</organism>
<feature type="transmembrane region" description="Helical" evidence="2">
    <location>
        <begin position="391"/>
        <end position="411"/>
    </location>
</feature>
<feature type="transmembrane region" description="Helical" evidence="2">
    <location>
        <begin position="15"/>
        <end position="36"/>
    </location>
</feature>
<evidence type="ECO:0000256" key="2">
    <source>
        <dbReference type="SAM" id="Phobius"/>
    </source>
</evidence>
<proteinExistence type="predicted"/>
<keyword evidence="2" id="KW-0472">Membrane</keyword>